<keyword evidence="1" id="KW-0732">Signal</keyword>
<accession>A0ABX7GSF8</accession>
<sequence length="136" mass="14611">MKRFSGWCFIVAGLLCVTPTLAGVWDHTIAIPDIATATVQGRGISSRLLTPQQLTKLVDWFKAHDKGWEGLMETPPAPIAMEIATSGPNGQQSSLDLFVSNDGTATAYFYAPKPAFPLKRHLSEADVKGLQAAIGN</sequence>
<protein>
    <submittedName>
        <fullName evidence="2">Uncharacterized protein</fullName>
    </submittedName>
</protein>
<dbReference type="Proteomes" id="UP000663181">
    <property type="component" value="Chromosome"/>
</dbReference>
<gene>
    <name evidence="2" type="ORF">ISN74_16255</name>
</gene>
<proteinExistence type="predicted"/>
<name>A0ABX7GSF8_9GAMM</name>
<evidence type="ECO:0000313" key="2">
    <source>
        <dbReference type="EMBL" id="QRN52978.1"/>
    </source>
</evidence>
<reference evidence="2 3" key="1">
    <citation type="submission" date="2020-10" db="EMBL/GenBank/DDBJ databases">
        <title>Phylogeny of dyella-like bacteria.</title>
        <authorList>
            <person name="Fu J."/>
        </authorList>
    </citation>
    <scope>NUCLEOTIDE SEQUENCE [LARGE SCALE GENOMIC DNA]</scope>
    <source>
        <strain evidence="2 3">DHOB09</strain>
    </source>
</reference>
<organism evidence="2 3">
    <name type="scientific">Dyella caseinilytica</name>
    <dbReference type="NCBI Taxonomy" id="1849581"/>
    <lineage>
        <taxon>Bacteria</taxon>
        <taxon>Pseudomonadati</taxon>
        <taxon>Pseudomonadota</taxon>
        <taxon>Gammaproteobacteria</taxon>
        <taxon>Lysobacterales</taxon>
        <taxon>Rhodanobacteraceae</taxon>
        <taxon>Dyella</taxon>
    </lineage>
</organism>
<keyword evidence="3" id="KW-1185">Reference proteome</keyword>
<dbReference type="RefSeq" id="WP_188800210.1">
    <property type="nucleotide sequence ID" value="NZ_BMIZ01000002.1"/>
</dbReference>
<feature type="signal peptide" evidence="1">
    <location>
        <begin position="1"/>
        <end position="22"/>
    </location>
</feature>
<evidence type="ECO:0000256" key="1">
    <source>
        <dbReference type="SAM" id="SignalP"/>
    </source>
</evidence>
<evidence type="ECO:0000313" key="3">
    <source>
        <dbReference type="Proteomes" id="UP000663181"/>
    </source>
</evidence>
<feature type="chain" id="PRO_5046169671" evidence="1">
    <location>
        <begin position="23"/>
        <end position="136"/>
    </location>
</feature>
<dbReference type="EMBL" id="CP064030">
    <property type="protein sequence ID" value="QRN52978.1"/>
    <property type="molecule type" value="Genomic_DNA"/>
</dbReference>